<dbReference type="Gene3D" id="2.40.10.120">
    <property type="match status" value="1"/>
</dbReference>
<name>A0ABP2KY64_9BACE</name>
<organism evidence="1 2">
    <name type="scientific">Bacteroides clarus YIT 12056</name>
    <dbReference type="NCBI Taxonomy" id="762984"/>
    <lineage>
        <taxon>Bacteria</taxon>
        <taxon>Pseudomonadati</taxon>
        <taxon>Bacteroidota</taxon>
        <taxon>Bacteroidia</taxon>
        <taxon>Bacteroidales</taxon>
        <taxon>Bacteroidaceae</taxon>
        <taxon>Bacteroides</taxon>
    </lineage>
</organism>
<sequence>MKDFNDYDILYPELIIDILKYFHVSNSINKKNIVDFCTTHSPQGVQFLQPAIITKICDILCNNNIMSLIKGGTALGINNNYGYVGNLDALVTLKDEMSHYYNSVVYGFEYVYNFYKDKVIPIIAYTEDKKPMMGSCFKFLNGIVTAKHCLEDGAYVSIPGYSKEQLSKAKIYISDNDAIDIAYIDLSQKTEQVFIQDPYILDDILVMGYPMIPRFLNFLTVEKATVSSLANVRFTPSRGAITSIANEMFTQNITQLMLITARITGGNSGGPVINKYGSIVGVAISDTIAEGDSYDELGYGVAIPIKIINSIIAQKHEMPVRFEDFHE</sequence>
<evidence type="ECO:0000313" key="1">
    <source>
        <dbReference type="EMBL" id="EGF54964.1"/>
    </source>
</evidence>
<dbReference type="SUPFAM" id="SSF50494">
    <property type="entry name" value="Trypsin-like serine proteases"/>
    <property type="match status" value="1"/>
</dbReference>
<reference evidence="1 2" key="1">
    <citation type="submission" date="2011-02" db="EMBL/GenBank/DDBJ databases">
        <authorList>
            <person name="Weinstock G."/>
            <person name="Sodergren E."/>
            <person name="Clifton S."/>
            <person name="Fulton L."/>
            <person name="Fulton B."/>
            <person name="Courtney L."/>
            <person name="Fronick C."/>
            <person name="Harrison M."/>
            <person name="Strong C."/>
            <person name="Farmer C."/>
            <person name="Delahaunty K."/>
            <person name="Markovic C."/>
            <person name="Hall O."/>
            <person name="Minx P."/>
            <person name="Tomlinson C."/>
            <person name="Mitreva M."/>
            <person name="Hou S."/>
            <person name="Chen J."/>
            <person name="Wollam A."/>
            <person name="Pepin K.H."/>
            <person name="Johnson M."/>
            <person name="Bhonagiri V."/>
            <person name="Zhang X."/>
            <person name="Suruliraj S."/>
            <person name="Warren W."/>
            <person name="Chinwalla A."/>
            <person name="Mardis E.R."/>
            <person name="Wilson R.K."/>
        </authorList>
    </citation>
    <scope>NUCLEOTIDE SEQUENCE [LARGE SCALE GENOMIC DNA]</scope>
    <source>
        <strain evidence="1 2">YIT 12056</strain>
    </source>
</reference>
<accession>A0ABP2KY64</accession>
<gene>
    <name evidence="1" type="ORF">HMPREF9445_00193</name>
</gene>
<dbReference type="Proteomes" id="UP000010321">
    <property type="component" value="Unassembled WGS sequence"/>
</dbReference>
<evidence type="ECO:0000313" key="2">
    <source>
        <dbReference type="Proteomes" id="UP000010321"/>
    </source>
</evidence>
<keyword evidence="2" id="KW-1185">Reference proteome</keyword>
<dbReference type="Pfam" id="PF13365">
    <property type="entry name" value="Trypsin_2"/>
    <property type="match status" value="1"/>
</dbReference>
<protein>
    <submittedName>
        <fullName evidence="1">Conserved domain protein</fullName>
    </submittedName>
</protein>
<proteinExistence type="predicted"/>
<dbReference type="RefSeq" id="WP_009120407.1">
    <property type="nucleotide sequence ID" value="NZ_FQWK01000011.1"/>
</dbReference>
<dbReference type="EMBL" id="AFBM01000002">
    <property type="protein sequence ID" value="EGF54964.1"/>
    <property type="molecule type" value="Genomic_DNA"/>
</dbReference>
<comment type="caution">
    <text evidence="1">The sequence shown here is derived from an EMBL/GenBank/DDBJ whole genome shotgun (WGS) entry which is preliminary data.</text>
</comment>
<dbReference type="InterPro" id="IPR009003">
    <property type="entry name" value="Peptidase_S1_PA"/>
</dbReference>